<protein>
    <submittedName>
        <fullName evidence="2">Uncharacterized protein</fullName>
    </submittedName>
</protein>
<organism evidence="2 3">
    <name type="scientific">Cladophialophora chaetospira</name>
    <dbReference type="NCBI Taxonomy" id="386627"/>
    <lineage>
        <taxon>Eukaryota</taxon>
        <taxon>Fungi</taxon>
        <taxon>Dikarya</taxon>
        <taxon>Ascomycota</taxon>
        <taxon>Pezizomycotina</taxon>
        <taxon>Eurotiomycetes</taxon>
        <taxon>Chaetothyriomycetidae</taxon>
        <taxon>Chaetothyriales</taxon>
        <taxon>Herpotrichiellaceae</taxon>
        <taxon>Cladophialophora</taxon>
    </lineage>
</organism>
<feature type="compositionally biased region" description="Polar residues" evidence="1">
    <location>
        <begin position="46"/>
        <end position="58"/>
    </location>
</feature>
<proteinExistence type="predicted"/>
<dbReference type="Proteomes" id="UP001172673">
    <property type="component" value="Unassembled WGS sequence"/>
</dbReference>
<gene>
    <name evidence="2" type="ORF">H2200_008525</name>
</gene>
<dbReference type="PANTHER" id="PTHR37540:SF5">
    <property type="entry name" value="TRANSCRIPTION FACTOR DOMAIN-CONTAINING PROTEIN"/>
    <property type="match status" value="1"/>
</dbReference>
<evidence type="ECO:0000256" key="1">
    <source>
        <dbReference type="SAM" id="MobiDB-lite"/>
    </source>
</evidence>
<evidence type="ECO:0000313" key="3">
    <source>
        <dbReference type="Proteomes" id="UP001172673"/>
    </source>
</evidence>
<feature type="compositionally biased region" description="Low complexity" evidence="1">
    <location>
        <begin position="65"/>
        <end position="79"/>
    </location>
</feature>
<accession>A0AA39CGI0</accession>
<dbReference type="AlphaFoldDB" id="A0AA39CGI0"/>
<keyword evidence="3" id="KW-1185">Reference proteome</keyword>
<reference evidence="2" key="1">
    <citation type="submission" date="2022-10" db="EMBL/GenBank/DDBJ databases">
        <title>Culturing micro-colonial fungi from biological soil crusts in the Mojave desert and describing Neophaeococcomyces mojavensis, and introducing the new genera and species Taxawa tesnikishii.</title>
        <authorList>
            <person name="Kurbessoian T."/>
            <person name="Stajich J.E."/>
        </authorList>
    </citation>
    <scope>NUCLEOTIDE SEQUENCE</scope>
    <source>
        <strain evidence="2">TK_41</strain>
    </source>
</reference>
<evidence type="ECO:0000313" key="2">
    <source>
        <dbReference type="EMBL" id="KAJ9607452.1"/>
    </source>
</evidence>
<feature type="region of interest" description="Disordered" evidence="1">
    <location>
        <begin position="1"/>
        <end position="89"/>
    </location>
</feature>
<name>A0AA39CGI0_9EURO</name>
<sequence length="535" mass="59375">MAISSTQNPPRPKFKFLIVSNEPKTAKERELETTEIRTHAARVSYRKNNTSAGRTSKVSLRAVRDSSTSTGSESTSTENSDNESDESSLLSLRKTLGGGRVDPFDADSVPGLPPWILDLVDNAWTNAWCTLRTHRTDGLVHPDVYGWRRAGLSCPALVHAHISGAIGIALAQGAWADLRSQLHRTQIYHATLAINCVRKELERSKGAPPDELLLSIMTMSGHGEVVDEDERPNQIYAESPLARANRVDIFAKLKITDAHAQAIGNLVEKKGGLDNIALPGFRNLLSLTDVLQSSVKGTQPQLPFVGEKESLVSSRKHILDRKALEINTILGTGFEQAGMVDISTDMYTALLAACELTAALDHFQRDENHPPALVDIVEYRRYVQYRLLSLGPVTSISPLSDDDYVYEVCRIAVLIYSDLNIWPLPSSTKARPRLAKQLRRCLERQGTGLSEDTLPQDLLLWVAMMGAIAASQTKEAEYFVSLLAQDPRDLSWKNFHSVMLQYLWCDFVVSPMAQPLWYQACVMKATMRLLDPDTP</sequence>
<feature type="compositionally biased region" description="Basic and acidic residues" evidence="1">
    <location>
        <begin position="24"/>
        <end position="38"/>
    </location>
</feature>
<comment type="caution">
    <text evidence="2">The sequence shown here is derived from an EMBL/GenBank/DDBJ whole genome shotgun (WGS) entry which is preliminary data.</text>
</comment>
<dbReference type="EMBL" id="JAPDRK010000012">
    <property type="protein sequence ID" value="KAJ9607452.1"/>
    <property type="molecule type" value="Genomic_DNA"/>
</dbReference>
<dbReference type="PANTHER" id="PTHR37540">
    <property type="entry name" value="TRANSCRIPTION FACTOR (ACR-2), PUTATIVE-RELATED-RELATED"/>
    <property type="match status" value="1"/>
</dbReference>